<dbReference type="EMBL" id="JBIASD010000022">
    <property type="protein sequence ID" value="MFF3669596.1"/>
    <property type="molecule type" value="Genomic_DNA"/>
</dbReference>
<feature type="transmembrane region" description="Helical" evidence="1">
    <location>
        <begin position="109"/>
        <end position="127"/>
    </location>
</feature>
<keyword evidence="1" id="KW-0472">Membrane</keyword>
<proteinExistence type="predicted"/>
<organism evidence="2 3">
    <name type="scientific">Microtetraspora malaysiensis</name>
    <dbReference type="NCBI Taxonomy" id="161358"/>
    <lineage>
        <taxon>Bacteria</taxon>
        <taxon>Bacillati</taxon>
        <taxon>Actinomycetota</taxon>
        <taxon>Actinomycetes</taxon>
        <taxon>Streptosporangiales</taxon>
        <taxon>Streptosporangiaceae</taxon>
        <taxon>Microtetraspora</taxon>
    </lineage>
</organism>
<gene>
    <name evidence="2" type="ORF">ACFYXI_28810</name>
</gene>
<keyword evidence="1" id="KW-1133">Transmembrane helix</keyword>
<keyword evidence="1" id="KW-0812">Transmembrane</keyword>
<keyword evidence="3" id="KW-1185">Reference proteome</keyword>
<evidence type="ECO:0000313" key="2">
    <source>
        <dbReference type="EMBL" id="MFF3669596.1"/>
    </source>
</evidence>
<dbReference type="RefSeq" id="WP_387415818.1">
    <property type="nucleotide sequence ID" value="NZ_JBIASD010000022.1"/>
</dbReference>
<dbReference type="Proteomes" id="UP001602013">
    <property type="component" value="Unassembled WGS sequence"/>
</dbReference>
<name>A0ABW6SX50_9ACTN</name>
<feature type="transmembrane region" description="Helical" evidence="1">
    <location>
        <begin position="133"/>
        <end position="154"/>
    </location>
</feature>
<sequence>MSDGHVIIEIPRWQKMAKNGQLMDRADIRGVGFVSLLSERETFLFYKGIAKRPKLVFKRRRELLASWREGLKQFRALRLIDLIPNRVSVKQAPSGVAERMPRVVHATRLTLGSFALGLILVAASIVTEGGWRTGYQYAAAAAFVLAWEAVRFGVWKNPDNEKRWVHSTLIDTGKAMGVLLSVALAGALVAQLGAATERSAHAEPPCAVWTDHGGAPVCVAPRAHLHTL</sequence>
<reference evidence="2 3" key="1">
    <citation type="submission" date="2024-10" db="EMBL/GenBank/DDBJ databases">
        <title>The Natural Products Discovery Center: Release of the First 8490 Sequenced Strains for Exploring Actinobacteria Biosynthetic Diversity.</title>
        <authorList>
            <person name="Kalkreuter E."/>
            <person name="Kautsar S.A."/>
            <person name="Yang D."/>
            <person name="Bader C.D."/>
            <person name="Teijaro C.N."/>
            <person name="Fluegel L."/>
            <person name="Davis C.M."/>
            <person name="Simpson J.R."/>
            <person name="Lauterbach L."/>
            <person name="Steele A.D."/>
            <person name="Gui C."/>
            <person name="Meng S."/>
            <person name="Li G."/>
            <person name="Viehrig K."/>
            <person name="Ye F."/>
            <person name="Su P."/>
            <person name="Kiefer A.F."/>
            <person name="Nichols A."/>
            <person name="Cepeda A.J."/>
            <person name="Yan W."/>
            <person name="Fan B."/>
            <person name="Jiang Y."/>
            <person name="Adhikari A."/>
            <person name="Zheng C.-J."/>
            <person name="Schuster L."/>
            <person name="Cowan T.M."/>
            <person name="Smanski M.J."/>
            <person name="Chevrette M.G."/>
            <person name="De Carvalho L.P.S."/>
            <person name="Shen B."/>
        </authorList>
    </citation>
    <scope>NUCLEOTIDE SEQUENCE [LARGE SCALE GENOMIC DNA]</scope>
    <source>
        <strain evidence="2 3">NPDC002173</strain>
    </source>
</reference>
<feature type="transmembrane region" description="Helical" evidence="1">
    <location>
        <begin position="175"/>
        <end position="194"/>
    </location>
</feature>
<evidence type="ECO:0000313" key="3">
    <source>
        <dbReference type="Proteomes" id="UP001602013"/>
    </source>
</evidence>
<evidence type="ECO:0000256" key="1">
    <source>
        <dbReference type="SAM" id="Phobius"/>
    </source>
</evidence>
<comment type="caution">
    <text evidence="2">The sequence shown here is derived from an EMBL/GenBank/DDBJ whole genome shotgun (WGS) entry which is preliminary data.</text>
</comment>
<protein>
    <submittedName>
        <fullName evidence="2">Uncharacterized protein</fullName>
    </submittedName>
</protein>
<accession>A0ABW6SX50</accession>